<dbReference type="InterPro" id="IPR003782">
    <property type="entry name" value="SCO1/SenC"/>
</dbReference>
<protein>
    <submittedName>
        <fullName evidence="3">SCO family protein</fullName>
    </submittedName>
</protein>
<dbReference type="SUPFAM" id="SSF52833">
    <property type="entry name" value="Thioredoxin-like"/>
    <property type="match status" value="1"/>
</dbReference>
<keyword evidence="2" id="KW-0732">Signal</keyword>
<gene>
    <name evidence="3" type="ORF">ACFFJ2_16285</name>
</gene>
<dbReference type="RefSeq" id="WP_261522540.1">
    <property type="nucleotide sequence ID" value="NZ_JAODNW010000030.1"/>
</dbReference>
<dbReference type="Gene3D" id="3.40.30.10">
    <property type="entry name" value="Glutaredoxin"/>
    <property type="match status" value="1"/>
</dbReference>
<evidence type="ECO:0000313" key="4">
    <source>
        <dbReference type="Proteomes" id="UP001589755"/>
    </source>
</evidence>
<dbReference type="InterPro" id="IPR036249">
    <property type="entry name" value="Thioredoxin-like_sf"/>
</dbReference>
<evidence type="ECO:0000256" key="1">
    <source>
        <dbReference type="ARBA" id="ARBA00010996"/>
    </source>
</evidence>
<name>A0ABV6DBH5_9HYPH</name>
<accession>A0ABV6DBH5</accession>
<proteinExistence type="inferred from homology"/>
<evidence type="ECO:0000313" key="3">
    <source>
        <dbReference type="EMBL" id="MFC0209960.1"/>
    </source>
</evidence>
<dbReference type="PANTHER" id="PTHR12151:SF25">
    <property type="entry name" value="LINALOOL DEHYDRATASE_ISOMERASE DOMAIN-CONTAINING PROTEIN"/>
    <property type="match status" value="1"/>
</dbReference>
<evidence type="ECO:0000256" key="2">
    <source>
        <dbReference type="SAM" id="SignalP"/>
    </source>
</evidence>
<reference evidence="3 4" key="1">
    <citation type="submission" date="2024-09" db="EMBL/GenBank/DDBJ databases">
        <authorList>
            <person name="Sun Q."/>
            <person name="Mori K."/>
        </authorList>
    </citation>
    <scope>NUCLEOTIDE SEQUENCE [LARGE SCALE GENOMIC DNA]</scope>
    <source>
        <strain evidence="3 4">CCM 8543</strain>
    </source>
</reference>
<sequence>MPFRTHVLAAAALAALVLAPAPASAHSLEDLKQDLYDKEKYFETKDQAAPGFALQDADGKPVSLKDLRGKVVVLHFIYAGCPDVCPLHADLIGEMQEMVNVSPMKDQSSSSP</sequence>
<dbReference type="PANTHER" id="PTHR12151">
    <property type="entry name" value="ELECTRON TRANSPORT PROTIN SCO1/SENC FAMILY MEMBER"/>
    <property type="match status" value="1"/>
</dbReference>
<dbReference type="EMBL" id="JBHLXD010000034">
    <property type="protein sequence ID" value="MFC0209960.1"/>
    <property type="molecule type" value="Genomic_DNA"/>
</dbReference>
<comment type="similarity">
    <text evidence="1">Belongs to the SCO1/2 family.</text>
</comment>
<comment type="caution">
    <text evidence="3">The sequence shown here is derived from an EMBL/GenBank/DDBJ whole genome shotgun (WGS) entry which is preliminary data.</text>
</comment>
<feature type="signal peptide" evidence="2">
    <location>
        <begin position="1"/>
        <end position="25"/>
    </location>
</feature>
<organism evidence="3 4">
    <name type="scientific">Chelativorans intermedius</name>
    <dbReference type="NCBI Taxonomy" id="515947"/>
    <lineage>
        <taxon>Bacteria</taxon>
        <taxon>Pseudomonadati</taxon>
        <taxon>Pseudomonadota</taxon>
        <taxon>Alphaproteobacteria</taxon>
        <taxon>Hyphomicrobiales</taxon>
        <taxon>Phyllobacteriaceae</taxon>
        <taxon>Chelativorans</taxon>
    </lineage>
</organism>
<dbReference type="Pfam" id="PF02630">
    <property type="entry name" value="SCO1-SenC"/>
    <property type="match status" value="1"/>
</dbReference>
<dbReference type="Proteomes" id="UP001589755">
    <property type="component" value="Unassembled WGS sequence"/>
</dbReference>
<keyword evidence="4" id="KW-1185">Reference proteome</keyword>
<feature type="chain" id="PRO_5045376292" evidence="2">
    <location>
        <begin position="26"/>
        <end position="112"/>
    </location>
</feature>